<sequence length="154" mass="16665">MLDIVGNAYISGNLSLAGGGLYSNADTLQVIDQFGNMTPASLTTSILTVSTIVPTTRLIPATASATGLLWYSSTSRYFGQRVISSDEISILSYSAGGSYNDYIRWNHNTGAPVMNITGFTTFNAINSNLTTMIYLNSSEYFARSYITCRWYSGG</sequence>
<evidence type="ECO:0000313" key="2">
    <source>
        <dbReference type="Proteomes" id="UP001165083"/>
    </source>
</evidence>
<proteinExistence type="predicted"/>
<evidence type="ECO:0000313" key="1">
    <source>
        <dbReference type="EMBL" id="GMF65299.1"/>
    </source>
</evidence>
<protein>
    <submittedName>
        <fullName evidence="1">Unnamed protein product</fullName>
    </submittedName>
</protein>
<name>A0A9W6YIZ7_9STRA</name>
<accession>A0A9W6YIZ7</accession>
<comment type="caution">
    <text evidence="1">The sequence shown here is derived from an EMBL/GenBank/DDBJ whole genome shotgun (WGS) entry which is preliminary data.</text>
</comment>
<dbReference type="AlphaFoldDB" id="A0A9W6YIZ7"/>
<organism evidence="1 2">
    <name type="scientific">Phytophthora lilii</name>
    <dbReference type="NCBI Taxonomy" id="2077276"/>
    <lineage>
        <taxon>Eukaryota</taxon>
        <taxon>Sar</taxon>
        <taxon>Stramenopiles</taxon>
        <taxon>Oomycota</taxon>
        <taxon>Peronosporomycetes</taxon>
        <taxon>Peronosporales</taxon>
        <taxon>Peronosporaceae</taxon>
        <taxon>Phytophthora</taxon>
    </lineage>
</organism>
<dbReference type="EMBL" id="BSXW01012460">
    <property type="protein sequence ID" value="GMF65299.1"/>
    <property type="molecule type" value="Genomic_DNA"/>
</dbReference>
<keyword evidence="2" id="KW-1185">Reference proteome</keyword>
<dbReference type="Proteomes" id="UP001165083">
    <property type="component" value="Unassembled WGS sequence"/>
</dbReference>
<reference evidence="1" key="1">
    <citation type="submission" date="2023-04" db="EMBL/GenBank/DDBJ databases">
        <title>Phytophthora lilii NBRC 32176.</title>
        <authorList>
            <person name="Ichikawa N."/>
            <person name="Sato H."/>
            <person name="Tonouchi N."/>
        </authorList>
    </citation>
    <scope>NUCLEOTIDE SEQUENCE</scope>
    <source>
        <strain evidence="1">NBRC 32176</strain>
    </source>
</reference>
<gene>
    <name evidence="1" type="ORF">Plil01_001798400</name>
</gene>